<dbReference type="Proteomes" id="UP000016626">
    <property type="component" value="Unassembled WGS sequence"/>
</dbReference>
<evidence type="ECO:0000259" key="1">
    <source>
        <dbReference type="Pfam" id="PF13613"/>
    </source>
</evidence>
<dbReference type="Pfam" id="PF13613">
    <property type="entry name" value="HTH_Tnp_4"/>
    <property type="match status" value="1"/>
</dbReference>
<dbReference type="PATRIC" id="fig|888055.3.peg.518"/>
<reference evidence="2 3" key="1">
    <citation type="submission" date="2013-06" db="EMBL/GenBank/DDBJ databases">
        <authorList>
            <person name="Weinstock G."/>
            <person name="Sodergren E."/>
            <person name="Lobos E.A."/>
            <person name="Fulton L."/>
            <person name="Fulton R."/>
            <person name="Courtney L."/>
            <person name="Fronick C."/>
            <person name="O'Laughlin M."/>
            <person name="Godfrey J."/>
            <person name="Wilson R.M."/>
            <person name="Miner T."/>
            <person name="Farmer C."/>
            <person name="Delehaunty K."/>
            <person name="Cordes M."/>
            <person name="Minx P."/>
            <person name="Tomlinson C."/>
            <person name="Chen J."/>
            <person name="Wollam A."/>
            <person name="Pepin K.H."/>
            <person name="Bhonagiri V."/>
            <person name="Zhang X."/>
            <person name="Warren W."/>
            <person name="Mitreva M."/>
            <person name="Mardis E.R."/>
            <person name="Wilson R.K."/>
        </authorList>
    </citation>
    <scope>NUCLEOTIDE SEQUENCE [LARGE SCALE GENOMIC DNA]</scope>
    <source>
        <strain evidence="2 3">F0279</strain>
    </source>
</reference>
<dbReference type="AlphaFoldDB" id="U2RHW8"/>
<name>U2RHW8_LEPWF</name>
<protein>
    <submittedName>
        <fullName evidence="2">IS1381, transposase OrfA family protein</fullName>
    </submittedName>
</protein>
<gene>
    <name evidence="2" type="ORF">HMPREF9015_00541</name>
</gene>
<feature type="domain" description="Transposase Helix-turn-helix" evidence="1">
    <location>
        <begin position="52"/>
        <end position="99"/>
    </location>
</feature>
<organism evidence="2 3">
    <name type="scientific">Leptotrichia wadei (strain F0279)</name>
    <dbReference type="NCBI Taxonomy" id="888055"/>
    <lineage>
        <taxon>Bacteria</taxon>
        <taxon>Fusobacteriati</taxon>
        <taxon>Fusobacteriota</taxon>
        <taxon>Fusobacteriia</taxon>
        <taxon>Fusobacteriales</taxon>
        <taxon>Leptotrichiaceae</taxon>
        <taxon>Leptotrichia</taxon>
    </lineage>
</organism>
<proteinExistence type="predicted"/>
<dbReference type="EMBL" id="AWVM01000029">
    <property type="protein sequence ID" value="ERK53153.1"/>
    <property type="molecule type" value="Genomic_DNA"/>
</dbReference>
<accession>U2RHW8</accession>
<comment type="caution">
    <text evidence="2">The sequence shown here is derived from an EMBL/GenBank/DDBJ whole genome shotgun (WGS) entry which is preliminary data.</text>
</comment>
<dbReference type="eggNOG" id="ENOG50309XJ">
    <property type="taxonomic scope" value="Bacteria"/>
</dbReference>
<sequence length="148" mass="17480">MKMINNVERIKKLKEENYQKIFGIKKNTFDKMLKLLNEAYRIEHLRGGHPPKLSVLDRLVIMLSYYRDYRTMENIAFEYGVAKSTICECIKWVENILIKSEEFSLPKKRELVRDTEIEVVLVDATECEIERPKKNSGNIIQEKGKNIL</sequence>
<evidence type="ECO:0000313" key="3">
    <source>
        <dbReference type="Proteomes" id="UP000016626"/>
    </source>
</evidence>
<dbReference type="HOGENOM" id="CLU_073820_3_1_0"/>
<evidence type="ECO:0000313" key="2">
    <source>
        <dbReference type="EMBL" id="ERK53153.1"/>
    </source>
</evidence>
<dbReference type="InterPro" id="IPR027805">
    <property type="entry name" value="Transposase_HTH_dom"/>
</dbReference>